<dbReference type="Pfam" id="PF01281">
    <property type="entry name" value="Ribosomal_L9_N"/>
    <property type="match status" value="1"/>
</dbReference>
<comment type="caution">
    <text evidence="9">The sequence shown here is derived from an EMBL/GenBank/DDBJ whole genome shotgun (WGS) entry which is preliminary data.</text>
</comment>
<dbReference type="PROSITE" id="PS00651">
    <property type="entry name" value="RIBOSOMAL_L9"/>
    <property type="match status" value="1"/>
</dbReference>
<dbReference type="SUPFAM" id="SSF55653">
    <property type="entry name" value="Ribosomal protein L9 C-domain"/>
    <property type="match status" value="1"/>
</dbReference>
<dbReference type="InterPro" id="IPR000244">
    <property type="entry name" value="Ribosomal_bL9"/>
</dbReference>
<evidence type="ECO:0000256" key="7">
    <source>
        <dbReference type="HAMAP-Rule" id="MF_00503"/>
    </source>
</evidence>
<dbReference type="InterPro" id="IPR009027">
    <property type="entry name" value="Ribosomal_bL9/RNase_H1_N"/>
</dbReference>
<dbReference type="Gene3D" id="3.40.5.10">
    <property type="entry name" value="Ribosomal protein L9, N-terminal domain"/>
    <property type="match status" value="1"/>
</dbReference>
<organism evidence="9 10">
    <name type="scientific">Peptidiphaga gingivicola</name>
    <dbReference type="NCBI Taxonomy" id="2741497"/>
    <lineage>
        <taxon>Bacteria</taxon>
        <taxon>Bacillati</taxon>
        <taxon>Actinomycetota</taxon>
        <taxon>Actinomycetes</taxon>
        <taxon>Actinomycetales</taxon>
        <taxon>Actinomycetaceae</taxon>
        <taxon>Peptidiphaga</taxon>
    </lineage>
</organism>
<dbReference type="FunFam" id="3.40.5.10:FF:000003">
    <property type="entry name" value="50S ribosomal protein L9"/>
    <property type="match status" value="1"/>
</dbReference>
<evidence type="ECO:0000256" key="1">
    <source>
        <dbReference type="ARBA" id="ARBA00010605"/>
    </source>
</evidence>
<dbReference type="SUPFAM" id="SSF55658">
    <property type="entry name" value="L9 N-domain-like"/>
    <property type="match status" value="1"/>
</dbReference>
<keyword evidence="2 7" id="KW-0699">rRNA-binding</keyword>
<dbReference type="Gene3D" id="3.10.430.100">
    <property type="entry name" value="Ribosomal protein L9, C-terminal domain"/>
    <property type="match status" value="1"/>
</dbReference>
<comment type="similarity">
    <text evidence="1 7">Belongs to the bacterial ribosomal protein bL9 family.</text>
</comment>
<dbReference type="InterPro" id="IPR020594">
    <property type="entry name" value="Ribosomal_bL9_bac/chp"/>
</dbReference>
<keyword evidence="10" id="KW-1185">Reference proteome</keyword>
<dbReference type="PANTHER" id="PTHR21368">
    <property type="entry name" value="50S RIBOSOMAL PROTEIN L9"/>
    <property type="match status" value="1"/>
</dbReference>
<reference evidence="9 10" key="1">
    <citation type="submission" date="2016-04" db="EMBL/GenBank/DDBJ databases">
        <title>Peptidophaga gingivicola gen. nov., sp. nov., isolated from human subgingival plaque.</title>
        <authorList>
            <person name="Beall C.J."/>
            <person name="Mokrzan E.M."/>
            <person name="Griffen A.L."/>
            <person name="Leys E.J."/>
        </authorList>
    </citation>
    <scope>NUCLEOTIDE SEQUENCE [LARGE SCALE GENOMIC DNA]</scope>
    <source>
        <strain evidence="9 10">BA112</strain>
    </source>
</reference>
<evidence type="ECO:0000256" key="3">
    <source>
        <dbReference type="ARBA" id="ARBA00022884"/>
    </source>
</evidence>
<gene>
    <name evidence="7" type="primary">rplI</name>
    <name evidence="9" type="ORF">A4H34_01885</name>
</gene>
<dbReference type="EMBL" id="LVZK01000001">
    <property type="protein sequence ID" value="OAP85964.1"/>
    <property type="molecule type" value="Genomic_DNA"/>
</dbReference>
<dbReference type="InterPro" id="IPR036791">
    <property type="entry name" value="Ribosomal_bL9_C_sf"/>
</dbReference>
<name>A0A179B4K1_9ACTO</name>
<dbReference type="GO" id="GO:0006412">
    <property type="term" value="P:translation"/>
    <property type="evidence" value="ECO:0007669"/>
    <property type="project" value="UniProtKB-UniRule"/>
</dbReference>
<evidence type="ECO:0000313" key="9">
    <source>
        <dbReference type="EMBL" id="OAP85964.1"/>
    </source>
</evidence>
<keyword evidence="4 7" id="KW-0689">Ribosomal protein</keyword>
<dbReference type="HAMAP" id="MF_00503">
    <property type="entry name" value="Ribosomal_bL9"/>
    <property type="match status" value="1"/>
</dbReference>
<comment type="function">
    <text evidence="7">Binds to the 23S rRNA.</text>
</comment>
<evidence type="ECO:0000256" key="6">
    <source>
        <dbReference type="ARBA" id="ARBA00035292"/>
    </source>
</evidence>
<feature type="domain" description="Ribosomal protein L9" evidence="8">
    <location>
        <begin position="13"/>
        <end position="40"/>
    </location>
</feature>
<evidence type="ECO:0000256" key="2">
    <source>
        <dbReference type="ARBA" id="ARBA00022730"/>
    </source>
</evidence>
<evidence type="ECO:0000259" key="8">
    <source>
        <dbReference type="PROSITE" id="PS00651"/>
    </source>
</evidence>
<protein>
    <recommendedName>
        <fullName evidence="6 7">Large ribosomal subunit protein bL9</fullName>
    </recommendedName>
</protein>
<dbReference type="InterPro" id="IPR020069">
    <property type="entry name" value="Ribosomal_bL9_C"/>
</dbReference>
<dbReference type="NCBIfam" id="TIGR00158">
    <property type="entry name" value="L9"/>
    <property type="match status" value="1"/>
</dbReference>
<dbReference type="InterPro" id="IPR036935">
    <property type="entry name" value="Ribosomal_bL9_N_sf"/>
</dbReference>
<dbReference type="AlphaFoldDB" id="A0A179B4K1"/>
<keyword evidence="3 7" id="KW-0694">RNA-binding</keyword>
<dbReference type="GO" id="GO:0003735">
    <property type="term" value="F:structural constituent of ribosome"/>
    <property type="evidence" value="ECO:0007669"/>
    <property type="project" value="InterPro"/>
</dbReference>
<dbReference type="GO" id="GO:0019843">
    <property type="term" value="F:rRNA binding"/>
    <property type="evidence" value="ECO:0007669"/>
    <property type="project" value="UniProtKB-UniRule"/>
</dbReference>
<accession>A0A179B4K1</accession>
<dbReference type="OrthoDB" id="9788336at2"/>
<evidence type="ECO:0000256" key="4">
    <source>
        <dbReference type="ARBA" id="ARBA00022980"/>
    </source>
</evidence>
<dbReference type="RefSeq" id="WP_009198125.1">
    <property type="nucleotide sequence ID" value="NZ_LVZK01000001.1"/>
</dbReference>
<dbReference type="Pfam" id="PF03948">
    <property type="entry name" value="Ribosomal_L9_C"/>
    <property type="match status" value="1"/>
</dbReference>
<dbReference type="STRING" id="1823756.A4H34_01885"/>
<keyword evidence="5 7" id="KW-0687">Ribonucleoprotein</keyword>
<evidence type="ECO:0000256" key="5">
    <source>
        <dbReference type="ARBA" id="ARBA00023274"/>
    </source>
</evidence>
<evidence type="ECO:0000313" key="10">
    <source>
        <dbReference type="Proteomes" id="UP000078368"/>
    </source>
</evidence>
<dbReference type="InterPro" id="IPR020070">
    <property type="entry name" value="Ribosomal_bL9_N"/>
</dbReference>
<dbReference type="GO" id="GO:0005840">
    <property type="term" value="C:ribosome"/>
    <property type="evidence" value="ECO:0007669"/>
    <property type="project" value="UniProtKB-KW"/>
</dbReference>
<dbReference type="GO" id="GO:1990904">
    <property type="term" value="C:ribonucleoprotein complex"/>
    <property type="evidence" value="ECO:0007669"/>
    <property type="project" value="UniProtKB-KW"/>
</dbReference>
<proteinExistence type="inferred from homology"/>
<dbReference type="Proteomes" id="UP000078368">
    <property type="component" value="Unassembled WGS sequence"/>
</dbReference>
<sequence length="153" mass="16577">MKIILTHDVDRLGVAGDVVTVKDGYGRNYLIPRGYAVRWTKGGQKQIDQIAEARRRRAIQSLDEANAIQEALQANVLKIVKPAGENGRLFGSVTNAEIAEAALAATGKKVDRRTITLVSPIKSTGSYKAAAKLHDDVVATISIEVVAEKKKKK</sequence>